<evidence type="ECO:0000259" key="4">
    <source>
        <dbReference type="Pfam" id="PF09375"/>
    </source>
</evidence>
<dbReference type="PROSITE" id="PS51257">
    <property type="entry name" value="PROKAR_LIPOPROTEIN"/>
    <property type="match status" value="1"/>
</dbReference>
<dbReference type="EMBL" id="JSAQ01000001">
    <property type="protein sequence ID" value="KGO07829.1"/>
    <property type="molecule type" value="Genomic_DNA"/>
</dbReference>
<comment type="caution">
    <text evidence="5">The sequence shown here is derived from an EMBL/GenBank/DDBJ whole genome shotgun (WGS) entry which is preliminary data.</text>
</comment>
<dbReference type="InterPro" id="IPR034984">
    <property type="entry name" value="Imelysin-like_IPPA"/>
</dbReference>
<organism evidence="5 6">
    <name type="scientific">Dokdonia donghaensis DSW-1</name>
    <dbReference type="NCBI Taxonomy" id="1300343"/>
    <lineage>
        <taxon>Bacteria</taxon>
        <taxon>Pseudomonadati</taxon>
        <taxon>Bacteroidota</taxon>
        <taxon>Flavobacteriia</taxon>
        <taxon>Flavobacteriales</taxon>
        <taxon>Flavobacteriaceae</taxon>
        <taxon>Dokdonia</taxon>
    </lineage>
</organism>
<evidence type="ECO:0000256" key="1">
    <source>
        <dbReference type="ARBA" id="ARBA00004196"/>
    </source>
</evidence>
<evidence type="ECO:0000313" key="5">
    <source>
        <dbReference type="EMBL" id="KGO07829.1"/>
    </source>
</evidence>
<dbReference type="PATRIC" id="fig|1300343.5.peg.1685"/>
<name>A0A0A2GX40_9FLAO</name>
<dbReference type="Proteomes" id="UP000030140">
    <property type="component" value="Unassembled WGS sequence"/>
</dbReference>
<feature type="domain" description="Imelysin-like" evidence="4">
    <location>
        <begin position="51"/>
        <end position="340"/>
    </location>
</feature>
<keyword evidence="6" id="KW-1185">Reference proteome</keyword>
<comment type="subcellular location">
    <subcellularLocation>
        <location evidence="1">Cell envelope</location>
    </subcellularLocation>
</comment>
<dbReference type="InterPro" id="IPR038352">
    <property type="entry name" value="Imelysin_sf"/>
</dbReference>
<proteinExistence type="predicted"/>
<protein>
    <submittedName>
        <fullName evidence="5">Peptidase M75</fullName>
    </submittedName>
</protein>
<feature type="chain" id="PRO_5001987343" evidence="3">
    <location>
        <begin position="19"/>
        <end position="373"/>
    </location>
</feature>
<keyword evidence="2 3" id="KW-0732">Signal</keyword>
<dbReference type="GO" id="GO:0030313">
    <property type="term" value="C:cell envelope"/>
    <property type="evidence" value="ECO:0007669"/>
    <property type="project" value="UniProtKB-SubCell"/>
</dbReference>
<evidence type="ECO:0000313" key="6">
    <source>
        <dbReference type="Proteomes" id="UP000030140"/>
    </source>
</evidence>
<feature type="signal peptide" evidence="3">
    <location>
        <begin position="1"/>
        <end position="18"/>
    </location>
</feature>
<dbReference type="KEGG" id="ddo:I597_1679"/>
<accession>A0A0A2GX40</accession>
<gene>
    <name evidence="5" type="ORF">NV36_13965</name>
</gene>
<reference evidence="5 6" key="1">
    <citation type="submission" date="2014-10" db="EMBL/GenBank/DDBJ databases">
        <title>Draft genome sequence of the proteorhodopsin-containing marine bacterium Dokdonia donghaensis.</title>
        <authorList>
            <person name="Gomez-Consarnau L."/>
            <person name="Gonzalez J.M."/>
            <person name="Riedel T."/>
            <person name="Jaenicke S."/>
            <person name="Wagner-Doebler I."/>
            <person name="Fuhrman J.A."/>
        </authorList>
    </citation>
    <scope>NUCLEOTIDE SEQUENCE [LARGE SCALE GENOMIC DNA]</scope>
    <source>
        <strain evidence="5 6">DSW-1</strain>
    </source>
</reference>
<dbReference type="AlphaFoldDB" id="A0A0A2GX40"/>
<dbReference type="OrthoDB" id="650514at2"/>
<dbReference type="InterPro" id="IPR018976">
    <property type="entry name" value="Imelysin-like"/>
</dbReference>
<dbReference type="CDD" id="cd14659">
    <property type="entry name" value="Imelysin-like_IPPA"/>
    <property type="match status" value="1"/>
</dbReference>
<evidence type="ECO:0000256" key="3">
    <source>
        <dbReference type="SAM" id="SignalP"/>
    </source>
</evidence>
<evidence type="ECO:0000256" key="2">
    <source>
        <dbReference type="ARBA" id="ARBA00022729"/>
    </source>
</evidence>
<dbReference type="RefSeq" id="WP_035328340.1">
    <property type="nucleotide sequence ID" value="NZ_CP015125.1"/>
</dbReference>
<dbReference type="Gene3D" id="1.20.1420.20">
    <property type="entry name" value="M75 peptidase, HXXE motif"/>
    <property type="match status" value="1"/>
</dbReference>
<sequence>MKRIFGILAISLFIYACGGDDTTVSTDDTDTVTPVTFDRSAMLTNWADNIIIPGYQDFVAKVNTLEAQVASFTDTPNDLTAVRAAWLDAYTTWQRVSMFEVGPAETVNLRLNVNIYPANVATIEDNITAGSYNLDLSSNRAAKGFPAIDYLLYGLGEDDAAILAIYNGTNGDAYKQYLLDITADMKTLSTTVFNEWEGDYKETFVANDGASATASTDRFVNDYIFYFEKHLRAGKMGIPGGVFSGSVEPNNIEALYAGGISKDLFIVGLNATQDFFNGKAYNSSAQGESLASYLDELNAIKDGADLSEIINSQFDVSRTVVSALGNFEQELAINPPTNFLNAYDEVQRLVPLLKVDMVSAMSISIDFADADGD</sequence>
<dbReference type="Pfam" id="PF09375">
    <property type="entry name" value="Peptidase_M75"/>
    <property type="match status" value="1"/>
</dbReference>